<reference evidence="2" key="1">
    <citation type="journal article" date="2014" name="Front. Microbiol.">
        <title>High frequency of phylogenetically diverse reductive dehalogenase-homologous genes in deep subseafloor sedimentary metagenomes.</title>
        <authorList>
            <person name="Kawai M."/>
            <person name="Futagami T."/>
            <person name="Toyoda A."/>
            <person name="Takaki Y."/>
            <person name="Nishi S."/>
            <person name="Hori S."/>
            <person name="Arai W."/>
            <person name="Tsubouchi T."/>
            <person name="Morono Y."/>
            <person name="Uchiyama I."/>
            <person name="Ito T."/>
            <person name="Fujiyama A."/>
            <person name="Inagaki F."/>
            <person name="Takami H."/>
        </authorList>
    </citation>
    <scope>NUCLEOTIDE SEQUENCE</scope>
    <source>
        <strain evidence="2">Expedition CK06-06</strain>
    </source>
</reference>
<dbReference type="Pfam" id="PF08666">
    <property type="entry name" value="SAF"/>
    <property type="match status" value="1"/>
</dbReference>
<dbReference type="PANTHER" id="PTHR42966:SF1">
    <property type="entry name" value="SIALIC ACID SYNTHASE"/>
    <property type="match status" value="1"/>
</dbReference>
<dbReference type="PROSITE" id="PS50844">
    <property type="entry name" value="AFP_LIKE"/>
    <property type="match status" value="1"/>
</dbReference>
<dbReference type="SUPFAM" id="SSF51269">
    <property type="entry name" value="AFP III-like domain"/>
    <property type="match status" value="1"/>
</dbReference>
<dbReference type="InterPro" id="IPR057736">
    <property type="entry name" value="SAF_PseI/NeuA/NeuB"/>
</dbReference>
<proteinExistence type="predicted"/>
<dbReference type="AlphaFoldDB" id="X1I9W3"/>
<dbReference type="PANTHER" id="PTHR42966">
    <property type="entry name" value="N-ACETYLNEURAMINATE SYNTHASE"/>
    <property type="match status" value="1"/>
</dbReference>
<dbReference type="Gene3D" id="3.90.1210.10">
    <property type="entry name" value="Antifreeze-like/N-acetylneuraminic acid synthase C-terminal domain"/>
    <property type="match status" value="1"/>
</dbReference>
<dbReference type="InterPro" id="IPR051690">
    <property type="entry name" value="PseI-like"/>
</dbReference>
<comment type="caution">
    <text evidence="2">The sequence shown here is derived from an EMBL/GenBank/DDBJ whole genome shotgun (WGS) entry which is preliminary data.</text>
</comment>
<dbReference type="InterPro" id="IPR006190">
    <property type="entry name" value="SAF_AFP_Neu5Ac"/>
</dbReference>
<accession>X1I9W3</accession>
<dbReference type="GO" id="GO:0047444">
    <property type="term" value="F:N-acylneuraminate-9-phosphate synthase activity"/>
    <property type="evidence" value="ECO:0007669"/>
    <property type="project" value="TreeGrafter"/>
</dbReference>
<name>X1I9W3_9ZZZZ</name>
<dbReference type="InterPro" id="IPR013974">
    <property type="entry name" value="SAF"/>
</dbReference>
<feature type="domain" description="AFP-like" evidence="1">
    <location>
        <begin position="29"/>
        <end position="84"/>
    </location>
</feature>
<gene>
    <name evidence="2" type="ORF">S03H2_64414</name>
</gene>
<sequence>IRDTEKALGSPIKRHTSAEQEMYRLGRRSLIAAHKIPRGTVITRSMIDVKRPGYGIHPKMMDVVIGRVANIDIKEDDILTWEMV</sequence>
<dbReference type="CDD" id="cd11615">
    <property type="entry name" value="SAF_NeuB_like"/>
    <property type="match status" value="1"/>
</dbReference>
<feature type="non-terminal residue" evidence="2">
    <location>
        <position position="1"/>
    </location>
</feature>
<protein>
    <recommendedName>
        <fullName evidence="1">AFP-like domain-containing protein</fullName>
    </recommendedName>
</protein>
<organism evidence="2">
    <name type="scientific">marine sediment metagenome</name>
    <dbReference type="NCBI Taxonomy" id="412755"/>
    <lineage>
        <taxon>unclassified sequences</taxon>
        <taxon>metagenomes</taxon>
        <taxon>ecological metagenomes</taxon>
    </lineage>
</organism>
<dbReference type="EMBL" id="BARU01041839">
    <property type="protein sequence ID" value="GAH78452.1"/>
    <property type="molecule type" value="Genomic_DNA"/>
</dbReference>
<dbReference type="SMART" id="SM00858">
    <property type="entry name" value="SAF"/>
    <property type="match status" value="1"/>
</dbReference>
<evidence type="ECO:0000259" key="1">
    <source>
        <dbReference type="PROSITE" id="PS50844"/>
    </source>
</evidence>
<evidence type="ECO:0000313" key="2">
    <source>
        <dbReference type="EMBL" id="GAH78452.1"/>
    </source>
</evidence>
<dbReference type="InterPro" id="IPR036732">
    <property type="entry name" value="AFP_Neu5c_C_sf"/>
</dbReference>